<evidence type="ECO:0000313" key="3">
    <source>
        <dbReference type="Proteomes" id="UP000289886"/>
    </source>
</evidence>
<organism evidence="2 3">
    <name type="scientific">Acipenser ruthenus</name>
    <name type="common">Sterlet sturgeon</name>
    <dbReference type="NCBI Taxonomy" id="7906"/>
    <lineage>
        <taxon>Eukaryota</taxon>
        <taxon>Metazoa</taxon>
        <taxon>Chordata</taxon>
        <taxon>Craniata</taxon>
        <taxon>Vertebrata</taxon>
        <taxon>Euteleostomi</taxon>
        <taxon>Actinopterygii</taxon>
        <taxon>Chondrostei</taxon>
        <taxon>Acipenseriformes</taxon>
        <taxon>Acipenseridae</taxon>
        <taxon>Acipenser</taxon>
    </lineage>
</organism>
<protein>
    <submittedName>
        <fullName evidence="2">Voltage-dependent T-type calcium channel subunit alpha-1H</fullName>
    </submittedName>
</protein>
<evidence type="ECO:0000313" key="2">
    <source>
        <dbReference type="EMBL" id="RXM31955.1"/>
    </source>
</evidence>
<dbReference type="EMBL" id="SCEB01214973">
    <property type="protein sequence ID" value="RXM31955.1"/>
    <property type="molecule type" value="Genomic_DNA"/>
</dbReference>
<gene>
    <name evidence="2" type="ORF">EOD39_1566</name>
</gene>
<comment type="caution">
    <text evidence="2">The sequence shown here is derived from an EMBL/GenBank/DDBJ whole genome shotgun (WGS) entry which is preliminary data.</text>
</comment>
<dbReference type="AlphaFoldDB" id="A0A444U9V8"/>
<feature type="compositionally biased region" description="Basic and acidic residues" evidence="1">
    <location>
        <begin position="1"/>
        <end position="10"/>
    </location>
</feature>
<feature type="region of interest" description="Disordered" evidence="1">
    <location>
        <begin position="1"/>
        <end position="74"/>
    </location>
</feature>
<dbReference type="Proteomes" id="UP000289886">
    <property type="component" value="Unassembled WGS sequence"/>
</dbReference>
<sequence length="108" mass="11673">MTDGEGREQFHPLGSEDVQVPISDLGQCPAQGEDPGDEEDGDSAGKPVGGSVGSRESSGRDKAPDLVSEDEEQVPHPVLAPVVFFWLKQTTRPRSWCLRLVNISPTLF</sequence>
<evidence type="ECO:0000256" key="1">
    <source>
        <dbReference type="SAM" id="MobiDB-lite"/>
    </source>
</evidence>
<reference evidence="2 3" key="1">
    <citation type="submission" date="2019-01" db="EMBL/GenBank/DDBJ databases">
        <title>Draft Genome and Complete Hox-Cluster Characterization of the Sterlet Sturgeon (Acipenser ruthenus).</title>
        <authorList>
            <person name="Wei Q."/>
        </authorList>
    </citation>
    <scope>NUCLEOTIDE SEQUENCE [LARGE SCALE GENOMIC DNA]</scope>
    <source>
        <strain evidence="2">WHYD16114868_AA</strain>
        <tissue evidence="2">Blood</tissue>
    </source>
</reference>
<accession>A0A444U9V8</accession>
<keyword evidence="3" id="KW-1185">Reference proteome</keyword>
<name>A0A444U9V8_ACIRT</name>
<proteinExistence type="predicted"/>